<feature type="transmembrane region" description="Helical" evidence="1">
    <location>
        <begin position="54"/>
        <end position="73"/>
    </location>
</feature>
<keyword evidence="3" id="KW-1185">Reference proteome</keyword>
<evidence type="ECO:0000313" key="2">
    <source>
        <dbReference type="EMBL" id="QGM44331.1"/>
    </source>
</evidence>
<dbReference type="InterPro" id="IPR021776">
    <property type="entry name" value="ActD"/>
</dbReference>
<dbReference type="OrthoDB" id="9792475at2"/>
<dbReference type="AlphaFoldDB" id="A0A6B8KBD9"/>
<dbReference type="Proteomes" id="UP000309061">
    <property type="component" value="Chromosome"/>
</dbReference>
<dbReference type="Pfam" id="PF11821">
    <property type="entry name" value="ActD"/>
    <property type="match status" value="1"/>
</dbReference>
<dbReference type="PANTHER" id="PTHR40394">
    <property type="entry name" value="LIPOPROTEIN-RELATED"/>
    <property type="match status" value="1"/>
</dbReference>
<keyword evidence="1" id="KW-0472">Membrane</keyword>
<dbReference type="EMBL" id="CP046052">
    <property type="protein sequence ID" value="QGM44331.1"/>
    <property type="molecule type" value="Genomic_DNA"/>
</dbReference>
<reference evidence="2 3" key="1">
    <citation type="submission" date="2019-11" db="EMBL/GenBank/DDBJ databases">
        <title>The genome sequence of Methylocystis heyeri.</title>
        <authorList>
            <person name="Oshkin I.Y."/>
            <person name="Miroshnikov K."/>
            <person name="Dedysh S.N."/>
        </authorList>
    </citation>
    <scope>NUCLEOTIDE SEQUENCE [LARGE SCALE GENOMIC DNA]</scope>
    <source>
        <strain evidence="2 3">H2</strain>
    </source>
</reference>
<keyword evidence="1" id="KW-0812">Transmembrane</keyword>
<accession>A0A6B8KBD9</accession>
<feature type="transmembrane region" description="Helical" evidence="1">
    <location>
        <begin position="93"/>
        <end position="116"/>
    </location>
</feature>
<name>A0A6B8KBD9_9HYPH</name>
<sequence length="172" mass="18676">MTRLLVVDFGEPGAVLEFARRARKAHYEVIDIYSPFPVEGAGEFVGGGPTALRVHMFIGGVAVAALAYGVEAWSATSNYPIISGGRPLDSWPAFMPFPFTVGIFGAALTGFISLLIQTGLPRLHHPIFAHEGFERTTQDRFLLALKPPAAMTQAEAKKRLEDMGASNIRDME</sequence>
<dbReference type="PANTHER" id="PTHR40394:SF2">
    <property type="entry name" value="QUINOL:CYTOCHROME C OXIDOREDUCTASE MEMBRANE PROTEIN"/>
    <property type="match status" value="1"/>
</dbReference>
<organism evidence="2 3">
    <name type="scientific">Methylocystis heyeri</name>
    <dbReference type="NCBI Taxonomy" id="391905"/>
    <lineage>
        <taxon>Bacteria</taxon>
        <taxon>Pseudomonadati</taxon>
        <taxon>Pseudomonadota</taxon>
        <taxon>Alphaproteobacteria</taxon>
        <taxon>Hyphomicrobiales</taxon>
        <taxon>Methylocystaceae</taxon>
        <taxon>Methylocystis</taxon>
    </lineage>
</organism>
<dbReference type="KEGG" id="mhey:H2LOC_000670"/>
<evidence type="ECO:0000313" key="3">
    <source>
        <dbReference type="Proteomes" id="UP000309061"/>
    </source>
</evidence>
<dbReference type="RefSeq" id="WP_136494638.1">
    <property type="nucleotide sequence ID" value="NZ_CP046052.1"/>
</dbReference>
<keyword evidence="1" id="KW-1133">Transmembrane helix</keyword>
<gene>
    <name evidence="2" type="ORF">H2LOC_000670</name>
</gene>
<evidence type="ECO:0000256" key="1">
    <source>
        <dbReference type="SAM" id="Phobius"/>
    </source>
</evidence>
<protein>
    <submittedName>
        <fullName evidence="2">DUF3341 domain-containing protein</fullName>
    </submittedName>
</protein>
<proteinExistence type="predicted"/>